<keyword evidence="2" id="KW-1185">Reference proteome</keyword>
<keyword evidence="1" id="KW-0689">Ribosomal protein</keyword>
<comment type="caution">
    <text evidence="1">The sequence shown here is derived from an EMBL/GenBank/DDBJ whole genome shotgun (WGS) entry which is preliminary data.</text>
</comment>
<dbReference type="GO" id="GO:0005840">
    <property type="term" value="C:ribosome"/>
    <property type="evidence" value="ECO:0007669"/>
    <property type="project" value="UniProtKB-KW"/>
</dbReference>
<dbReference type="AlphaFoldDB" id="A0A830B562"/>
<evidence type="ECO:0000313" key="2">
    <source>
        <dbReference type="Proteomes" id="UP000653305"/>
    </source>
</evidence>
<keyword evidence="1" id="KW-0687">Ribonucleoprotein</keyword>
<evidence type="ECO:0000313" key="1">
    <source>
        <dbReference type="EMBL" id="GFP82770.1"/>
    </source>
</evidence>
<dbReference type="Proteomes" id="UP000653305">
    <property type="component" value="Unassembled WGS sequence"/>
</dbReference>
<organism evidence="1 2">
    <name type="scientific">Phtheirospermum japonicum</name>
    <dbReference type="NCBI Taxonomy" id="374723"/>
    <lineage>
        <taxon>Eukaryota</taxon>
        <taxon>Viridiplantae</taxon>
        <taxon>Streptophyta</taxon>
        <taxon>Embryophyta</taxon>
        <taxon>Tracheophyta</taxon>
        <taxon>Spermatophyta</taxon>
        <taxon>Magnoliopsida</taxon>
        <taxon>eudicotyledons</taxon>
        <taxon>Gunneridae</taxon>
        <taxon>Pentapetalae</taxon>
        <taxon>asterids</taxon>
        <taxon>lamiids</taxon>
        <taxon>Lamiales</taxon>
        <taxon>Orobanchaceae</taxon>
        <taxon>Orobanchaceae incertae sedis</taxon>
        <taxon>Phtheirospermum</taxon>
    </lineage>
</organism>
<accession>A0A830B562</accession>
<protein>
    <submittedName>
        <fullName evidence="1">60S ribosomal protein l5 mitochondrial</fullName>
    </submittedName>
</protein>
<proteinExistence type="predicted"/>
<gene>
    <name evidence="1" type="ORF">PHJA_000420100</name>
</gene>
<reference evidence="1" key="1">
    <citation type="submission" date="2020-07" db="EMBL/GenBank/DDBJ databases">
        <title>Ethylene signaling mediates host invasion by parasitic plants.</title>
        <authorList>
            <person name="Yoshida S."/>
        </authorList>
    </citation>
    <scope>NUCLEOTIDE SEQUENCE</scope>
    <source>
        <strain evidence="1">Okayama</strain>
    </source>
</reference>
<sequence length="59" mass="6588">MEVPGLCKIKVVPKATPSIKSGKLAMEIPCSQKLIQTQRYSIGKSLIENPYLSKWNDEP</sequence>
<dbReference type="OrthoDB" id="1908144at2759"/>
<dbReference type="EMBL" id="BMAC01000052">
    <property type="protein sequence ID" value="GFP82770.1"/>
    <property type="molecule type" value="Genomic_DNA"/>
</dbReference>
<name>A0A830B562_9LAMI</name>